<feature type="transmembrane region" description="Helical" evidence="5">
    <location>
        <begin position="44"/>
        <end position="63"/>
    </location>
</feature>
<dbReference type="InterPro" id="IPR007016">
    <property type="entry name" value="O-antigen_ligase-rel_domated"/>
</dbReference>
<feature type="transmembrane region" description="Helical" evidence="5">
    <location>
        <begin position="161"/>
        <end position="180"/>
    </location>
</feature>
<evidence type="ECO:0000313" key="7">
    <source>
        <dbReference type="EMBL" id="WOX04841.1"/>
    </source>
</evidence>
<gene>
    <name evidence="7" type="ORF">R5R33_13985</name>
</gene>
<keyword evidence="7" id="KW-0436">Ligase</keyword>
<evidence type="ECO:0000256" key="3">
    <source>
        <dbReference type="ARBA" id="ARBA00022989"/>
    </source>
</evidence>
<reference evidence="7 8" key="1">
    <citation type="submission" date="2023-10" db="EMBL/GenBank/DDBJ databases">
        <title>Description of Microbulbifer bruguierae sp. nov., isolated from the sediments of mangrove plant Bruguiera sexangula and comparative genomic analyses of the genus Microbulbifer.</title>
        <authorList>
            <person name="Long M."/>
        </authorList>
    </citation>
    <scope>NUCLEOTIDE SEQUENCE [LARGE SCALE GENOMIC DNA]</scope>
    <source>
        <strain evidence="7 8">SPO729</strain>
    </source>
</reference>
<dbReference type="GO" id="GO:0016020">
    <property type="term" value="C:membrane"/>
    <property type="evidence" value="ECO:0007669"/>
    <property type="project" value="UniProtKB-SubCell"/>
</dbReference>
<comment type="subcellular location">
    <subcellularLocation>
        <location evidence="1">Membrane</location>
        <topology evidence="1">Multi-pass membrane protein</topology>
    </subcellularLocation>
</comment>
<sequence length="393" mass="44693">MVPSSIFFVADRFSLIFGVNRKLFFSLLLIPLALLDIRFSVSGMIVRVSDLYLLGIFAVFWLFERSFWSYAVYKLSAFLPFFLYVSAVLLLGDSFNGFKQVIQWGLVLMWPVCLSYCLRPSDENFLKVFRFFLLVCATIVVFMHWRQGYFVGYKHLGDMKYAFGLFFVVSAIGVKCFHGMKSWSYLAVATILLIASLERKGIVVGSLAVVLFWCLTRSVAVRRAFPLVASLCMIGCIFSAVFVYEIAVENVAIYTYGLDESEAAWHSNLHRMNLLGNGVEIFYAHPWFGVGADQLKYKMVNFYFNTGLALYTHNWYLDFLVEYGLLGVLLFFGVPLLLLRKIKLIDSFDCVCAVLATYCFVVPVFMANGTTSMLIWLTSLGLFLCLALKSRLA</sequence>
<keyword evidence="3 5" id="KW-1133">Transmembrane helix</keyword>
<feature type="transmembrane region" description="Helical" evidence="5">
    <location>
        <begin position="315"/>
        <end position="338"/>
    </location>
</feature>
<dbReference type="PANTHER" id="PTHR37422:SF13">
    <property type="entry name" value="LIPOPOLYSACCHARIDE BIOSYNTHESIS PROTEIN PA4999-RELATED"/>
    <property type="match status" value="1"/>
</dbReference>
<evidence type="ECO:0000256" key="5">
    <source>
        <dbReference type="SAM" id="Phobius"/>
    </source>
</evidence>
<evidence type="ECO:0000256" key="1">
    <source>
        <dbReference type="ARBA" id="ARBA00004141"/>
    </source>
</evidence>
<dbReference type="Proteomes" id="UP001302477">
    <property type="component" value="Chromosome"/>
</dbReference>
<feature type="transmembrane region" description="Helical" evidence="5">
    <location>
        <begin position="186"/>
        <end position="215"/>
    </location>
</feature>
<protein>
    <submittedName>
        <fullName evidence="7">O-antigen ligase family protein</fullName>
    </submittedName>
</protein>
<feature type="transmembrane region" description="Helical" evidence="5">
    <location>
        <begin position="373"/>
        <end position="392"/>
    </location>
</feature>
<evidence type="ECO:0000256" key="2">
    <source>
        <dbReference type="ARBA" id="ARBA00022692"/>
    </source>
</evidence>
<dbReference type="GO" id="GO:0016874">
    <property type="term" value="F:ligase activity"/>
    <property type="evidence" value="ECO:0007669"/>
    <property type="project" value="UniProtKB-KW"/>
</dbReference>
<evidence type="ECO:0000256" key="4">
    <source>
        <dbReference type="ARBA" id="ARBA00023136"/>
    </source>
</evidence>
<evidence type="ECO:0000313" key="8">
    <source>
        <dbReference type="Proteomes" id="UP001302477"/>
    </source>
</evidence>
<name>A0AAU0MXU9_9GAMM</name>
<feature type="transmembrane region" description="Helical" evidence="5">
    <location>
        <begin position="12"/>
        <end position="35"/>
    </location>
</feature>
<dbReference type="AlphaFoldDB" id="A0AAU0MXU9"/>
<feature type="transmembrane region" description="Helical" evidence="5">
    <location>
        <begin position="227"/>
        <end position="247"/>
    </location>
</feature>
<feature type="transmembrane region" description="Helical" evidence="5">
    <location>
        <begin position="350"/>
        <end position="367"/>
    </location>
</feature>
<keyword evidence="8" id="KW-1185">Reference proteome</keyword>
<dbReference type="Pfam" id="PF04932">
    <property type="entry name" value="Wzy_C"/>
    <property type="match status" value="1"/>
</dbReference>
<dbReference type="RefSeq" id="WP_318953317.1">
    <property type="nucleotide sequence ID" value="NZ_CP137555.1"/>
</dbReference>
<organism evidence="7 8">
    <name type="scientific">Microbulbifer pacificus</name>
    <dbReference type="NCBI Taxonomy" id="407164"/>
    <lineage>
        <taxon>Bacteria</taxon>
        <taxon>Pseudomonadati</taxon>
        <taxon>Pseudomonadota</taxon>
        <taxon>Gammaproteobacteria</taxon>
        <taxon>Cellvibrionales</taxon>
        <taxon>Microbulbiferaceae</taxon>
        <taxon>Microbulbifer</taxon>
    </lineage>
</organism>
<feature type="domain" description="O-antigen ligase-related" evidence="6">
    <location>
        <begin position="186"/>
        <end position="332"/>
    </location>
</feature>
<keyword evidence="2 5" id="KW-0812">Transmembrane</keyword>
<accession>A0AAU0MXU9</accession>
<dbReference type="KEGG" id="mpaf:R5R33_13985"/>
<proteinExistence type="predicted"/>
<dbReference type="EMBL" id="CP137555">
    <property type="protein sequence ID" value="WOX04841.1"/>
    <property type="molecule type" value="Genomic_DNA"/>
</dbReference>
<keyword evidence="4 5" id="KW-0472">Membrane</keyword>
<evidence type="ECO:0000259" key="6">
    <source>
        <dbReference type="Pfam" id="PF04932"/>
    </source>
</evidence>
<dbReference type="InterPro" id="IPR051533">
    <property type="entry name" value="WaaL-like"/>
</dbReference>
<feature type="transmembrane region" description="Helical" evidence="5">
    <location>
        <begin position="75"/>
        <end position="92"/>
    </location>
</feature>
<dbReference type="PANTHER" id="PTHR37422">
    <property type="entry name" value="TEICHURONIC ACID BIOSYNTHESIS PROTEIN TUAE"/>
    <property type="match status" value="1"/>
</dbReference>
<feature type="transmembrane region" description="Helical" evidence="5">
    <location>
        <begin position="127"/>
        <end position="145"/>
    </location>
</feature>